<dbReference type="GO" id="GO:0005886">
    <property type="term" value="C:plasma membrane"/>
    <property type="evidence" value="ECO:0007669"/>
    <property type="project" value="UniProtKB-SubCell"/>
</dbReference>
<dbReference type="HAMAP" id="MF_01416">
    <property type="entry name" value="ATP_synth_delta_bact"/>
    <property type="match status" value="1"/>
</dbReference>
<dbReference type="InterPro" id="IPR026015">
    <property type="entry name" value="ATP_synth_OSCP/delta_N_sf"/>
</dbReference>
<protein>
    <recommendedName>
        <fullName evidence="8">ATP synthase subunit delta</fullName>
    </recommendedName>
    <alternativeName>
        <fullName evidence="8">ATP synthase F(1) sector subunit delta</fullName>
    </alternativeName>
    <alternativeName>
        <fullName evidence="8">F-type ATPase subunit delta</fullName>
        <shortName evidence="8">F-ATPase subunit delta</shortName>
    </alternativeName>
</protein>
<keyword evidence="6 8" id="KW-0139">CF(1)</keyword>
<keyword evidence="4 8" id="KW-0406">Ion transport</keyword>
<evidence type="ECO:0000256" key="7">
    <source>
        <dbReference type="ARBA" id="ARBA00023310"/>
    </source>
</evidence>
<comment type="function">
    <text evidence="8">This protein is part of the stalk that links CF(0) to CF(1). It either transmits conformational changes from CF(0) to CF(1) or is implicated in proton conduction.</text>
</comment>
<evidence type="ECO:0000256" key="2">
    <source>
        <dbReference type="ARBA" id="ARBA00022448"/>
    </source>
</evidence>
<dbReference type="NCBIfam" id="NF004402">
    <property type="entry name" value="PRK05758.2-2"/>
    <property type="match status" value="1"/>
</dbReference>
<evidence type="ECO:0000313" key="9">
    <source>
        <dbReference type="EMBL" id="KEF30428.1"/>
    </source>
</evidence>
<dbReference type="RefSeq" id="WP_036133321.1">
    <property type="nucleotide sequence ID" value="NZ_ANIE01000008.1"/>
</dbReference>
<dbReference type="GO" id="GO:0046933">
    <property type="term" value="F:proton-transporting ATP synthase activity, rotational mechanism"/>
    <property type="evidence" value="ECO:0007669"/>
    <property type="project" value="UniProtKB-UniRule"/>
</dbReference>
<dbReference type="OrthoDB" id="9816221at2"/>
<keyword evidence="3 8" id="KW-0375">Hydrogen ion transport</keyword>
<dbReference type="GO" id="GO:0045259">
    <property type="term" value="C:proton-transporting ATP synthase complex"/>
    <property type="evidence" value="ECO:0007669"/>
    <property type="project" value="UniProtKB-KW"/>
</dbReference>
<evidence type="ECO:0000256" key="1">
    <source>
        <dbReference type="ARBA" id="ARBA00004370"/>
    </source>
</evidence>
<keyword evidence="10" id="KW-1185">Reference proteome</keyword>
<keyword evidence="8" id="KW-1003">Cell membrane</keyword>
<dbReference type="AlphaFoldDB" id="A0A072N0C8"/>
<comment type="similarity">
    <text evidence="8">Belongs to the ATPase delta chain family.</text>
</comment>
<sequence>MAELRTLARPYAKAAFAAAQEHKQLAEWAQVLTVAGQVTANEDIRQLLANPGLEEQKKSELILEIAENGVTDQVRNFFAVLAENRRLALLPEIAALFNTYRADLERTVDIDVTAAFELTDEQQQKLAQALSEKLERQVSLAASMDKSLIGGVIIRTGDLVIDASVRGKLNKLADALGS</sequence>
<evidence type="ECO:0000256" key="3">
    <source>
        <dbReference type="ARBA" id="ARBA00022781"/>
    </source>
</evidence>
<comment type="function">
    <text evidence="8">F(1)F(0) ATP synthase produces ATP from ADP in the presence of a proton or sodium gradient. F-type ATPases consist of two structural domains, F(1) containing the extramembraneous catalytic core and F(0) containing the membrane proton channel, linked together by a central stalk and a peripheral stalk. During catalysis, ATP synthesis in the catalytic domain of F(1) is coupled via a rotary mechanism of the central stalk subunits to proton translocation.</text>
</comment>
<dbReference type="STRING" id="1137280.D777_02976"/>
<keyword evidence="2 8" id="KW-0813">Transport</keyword>
<dbReference type="InterPro" id="IPR020781">
    <property type="entry name" value="ATPase_OSCP/d_CS"/>
</dbReference>
<dbReference type="InterPro" id="IPR000711">
    <property type="entry name" value="ATPase_OSCP/dsu"/>
</dbReference>
<dbReference type="Gene3D" id="1.10.520.20">
    <property type="entry name" value="N-terminal domain of the delta subunit of the F1F0-ATP synthase"/>
    <property type="match status" value="1"/>
</dbReference>
<reference evidence="9 10" key="1">
    <citation type="submission" date="2012-12" db="EMBL/GenBank/DDBJ databases">
        <title>Genome assembly of Marinobacter sp. AK21.</title>
        <authorList>
            <person name="Khatri I."/>
            <person name="Kumar R."/>
            <person name="Vaidya B."/>
            <person name="Subramanian S."/>
            <person name="Pinnaka A."/>
        </authorList>
    </citation>
    <scope>NUCLEOTIDE SEQUENCE [LARGE SCALE GENOMIC DNA]</scope>
    <source>
        <strain evidence="9 10">AK21</strain>
    </source>
</reference>
<dbReference type="Proteomes" id="UP000035057">
    <property type="component" value="Unassembled WGS sequence"/>
</dbReference>
<evidence type="ECO:0000256" key="5">
    <source>
        <dbReference type="ARBA" id="ARBA00023136"/>
    </source>
</evidence>
<evidence type="ECO:0000256" key="6">
    <source>
        <dbReference type="ARBA" id="ARBA00023196"/>
    </source>
</evidence>
<proteinExistence type="inferred from homology"/>
<organism evidence="9 10">
    <name type="scientific">Marinobacter nitratireducens</name>
    <dbReference type="NCBI Taxonomy" id="1137280"/>
    <lineage>
        <taxon>Bacteria</taxon>
        <taxon>Pseudomonadati</taxon>
        <taxon>Pseudomonadota</taxon>
        <taxon>Gammaproteobacteria</taxon>
        <taxon>Pseudomonadales</taxon>
        <taxon>Marinobacteraceae</taxon>
        <taxon>Marinobacter</taxon>
    </lineage>
</organism>
<keyword evidence="5 8" id="KW-0472">Membrane</keyword>
<dbReference type="PANTHER" id="PTHR11910">
    <property type="entry name" value="ATP SYNTHASE DELTA CHAIN"/>
    <property type="match status" value="1"/>
</dbReference>
<evidence type="ECO:0000256" key="8">
    <source>
        <dbReference type="HAMAP-Rule" id="MF_01416"/>
    </source>
</evidence>
<dbReference type="SUPFAM" id="SSF47928">
    <property type="entry name" value="N-terminal domain of the delta subunit of the F1F0-ATP synthase"/>
    <property type="match status" value="1"/>
</dbReference>
<dbReference type="EMBL" id="ANIE01000008">
    <property type="protein sequence ID" value="KEF30428.1"/>
    <property type="molecule type" value="Genomic_DNA"/>
</dbReference>
<dbReference type="NCBIfam" id="TIGR01145">
    <property type="entry name" value="ATP_synt_delta"/>
    <property type="match status" value="1"/>
</dbReference>
<accession>A0A072N0C8</accession>
<name>A0A072N0C8_9GAMM</name>
<dbReference type="PROSITE" id="PS00389">
    <property type="entry name" value="ATPASE_DELTA"/>
    <property type="match status" value="1"/>
</dbReference>
<dbReference type="PRINTS" id="PR00125">
    <property type="entry name" value="ATPASEDELTA"/>
</dbReference>
<evidence type="ECO:0000313" key="10">
    <source>
        <dbReference type="Proteomes" id="UP000035057"/>
    </source>
</evidence>
<gene>
    <name evidence="8" type="primary">atpH</name>
    <name evidence="9" type="ORF">D777_02976</name>
</gene>
<evidence type="ECO:0000256" key="4">
    <source>
        <dbReference type="ARBA" id="ARBA00023065"/>
    </source>
</evidence>
<dbReference type="Pfam" id="PF00213">
    <property type="entry name" value="OSCP"/>
    <property type="match status" value="1"/>
</dbReference>
<keyword evidence="7 8" id="KW-0066">ATP synthesis</keyword>
<dbReference type="PATRIC" id="fig|1137280.3.peg.2793"/>
<comment type="subcellular location">
    <subcellularLocation>
        <location evidence="8">Cell membrane</location>
        <topology evidence="8">Peripheral membrane protein</topology>
    </subcellularLocation>
    <subcellularLocation>
        <location evidence="1">Membrane</location>
    </subcellularLocation>
</comment>
<comment type="caution">
    <text evidence="9">The sequence shown here is derived from an EMBL/GenBank/DDBJ whole genome shotgun (WGS) entry which is preliminary data.</text>
</comment>